<evidence type="ECO:0000313" key="3">
    <source>
        <dbReference type="Proteomes" id="UP001215503"/>
    </source>
</evidence>
<feature type="signal peptide" evidence="1">
    <location>
        <begin position="1"/>
        <end position="29"/>
    </location>
</feature>
<dbReference type="EMBL" id="JARHUD010000001">
    <property type="protein sequence ID" value="MDF2094625.1"/>
    <property type="molecule type" value="Genomic_DNA"/>
</dbReference>
<dbReference type="Proteomes" id="UP001215503">
    <property type="component" value="Unassembled WGS sequence"/>
</dbReference>
<organism evidence="2 3">
    <name type="scientific">Aquibaculum arenosum</name>
    <dbReference type="NCBI Taxonomy" id="3032591"/>
    <lineage>
        <taxon>Bacteria</taxon>
        <taxon>Pseudomonadati</taxon>
        <taxon>Pseudomonadota</taxon>
        <taxon>Alphaproteobacteria</taxon>
        <taxon>Rhodospirillales</taxon>
        <taxon>Rhodovibrionaceae</taxon>
        <taxon>Aquibaculum</taxon>
    </lineage>
</organism>
<gene>
    <name evidence="2" type="ORF">P2G67_01385</name>
</gene>
<evidence type="ECO:0000313" key="2">
    <source>
        <dbReference type="EMBL" id="MDF2094625.1"/>
    </source>
</evidence>
<dbReference type="InterPro" id="IPR010642">
    <property type="entry name" value="Invasion_prot_B"/>
</dbReference>
<dbReference type="Gene3D" id="2.60.40.1880">
    <property type="entry name" value="Invasion associated locus B (IalB) protein"/>
    <property type="match status" value="1"/>
</dbReference>
<dbReference type="Pfam" id="PF06776">
    <property type="entry name" value="IalB"/>
    <property type="match status" value="1"/>
</dbReference>
<reference evidence="2 3" key="1">
    <citation type="submission" date="2023-03" db="EMBL/GenBank/DDBJ databases">
        <title>Fodinicurvata sp. CAU 1616 isolated from sea sendiment.</title>
        <authorList>
            <person name="Kim W."/>
        </authorList>
    </citation>
    <scope>NUCLEOTIDE SEQUENCE [LARGE SCALE GENOMIC DNA]</scope>
    <source>
        <strain evidence="2 3">CAU 1616</strain>
    </source>
</reference>
<proteinExistence type="predicted"/>
<dbReference type="InterPro" id="IPR038696">
    <property type="entry name" value="IalB_sf"/>
</dbReference>
<sequence>MQRKRLTTSAAAVATAAALLTFQPQPAEAQSVERVGDFNAWSTYTTSEDGNRVCFIASSPTRSEGQYTRRGNVFSIVTLRPADDRDPEVSFIAGYTFQDESTVEAVIDQDHSFALFTQEDAAWLPNEAGADRQMIDRMRAGLTMVVRGTSSRGTLTTDTYSLRGFMAAYDAMEQACN</sequence>
<name>A0ABT5YI59_9PROT</name>
<feature type="chain" id="PRO_5047177117" evidence="1">
    <location>
        <begin position="30"/>
        <end position="177"/>
    </location>
</feature>
<dbReference type="RefSeq" id="WP_275819265.1">
    <property type="nucleotide sequence ID" value="NZ_JARHUD010000001.1"/>
</dbReference>
<protein>
    <submittedName>
        <fullName evidence="2">Invasion associated locus B family protein</fullName>
    </submittedName>
</protein>
<evidence type="ECO:0000256" key="1">
    <source>
        <dbReference type="SAM" id="SignalP"/>
    </source>
</evidence>
<accession>A0ABT5YI59</accession>
<keyword evidence="1" id="KW-0732">Signal</keyword>
<keyword evidence="3" id="KW-1185">Reference proteome</keyword>
<comment type="caution">
    <text evidence="2">The sequence shown here is derived from an EMBL/GenBank/DDBJ whole genome shotgun (WGS) entry which is preliminary data.</text>
</comment>